<dbReference type="VEuPathDB" id="TriTrypDB:ADEAN_000902600"/>
<evidence type="ECO:0000256" key="1">
    <source>
        <dbReference type="SAM" id="MobiDB-lite"/>
    </source>
</evidence>
<gene>
    <name evidence="2" type="ORF">ADEAN_000902600</name>
</gene>
<proteinExistence type="predicted"/>
<keyword evidence="3" id="KW-1185">Reference proteome</keyword>
<evidence type="ECO:0000313" key="3">
    <source>
        <dbReference type="Proteomes" id="UP000515908"/>
    </source>
</evidence>
<dbReference type="EMBL" id="LR877165">
    <property type="protein sequence ID" value="CAD2221494.1"/>
    <property type="molecule type" value="Genomic_DNA"/>
</dbReference>
<name>A0A7G2CR85_9TRYP</name>
<feature type="compositionally biased region" description="Polar residues" evidence="1">
    <location>
        <begin position="132"/>
        <end position="145"/>
    </location>
</feature>
<evidence type="ECO:0000313" key="2">
    <source>
        <dbReference type="EMBL" id="CAD2221494.1"/>
    </source>
</evidence>
<sequence>MTDARHHAADTSLYSVAVSMLELQTPIVDCNSSDYEESRIAQMNYDYHTLPETTGGGKIRLPGLISRNRPGTPYWTGGRRVSTRIVQNSLGQPTATVEVKNRQETVEENNKKNEKESSPEPVVQPEGKDTNENSLPPQDTAVTQSTPPPAEALSVEETPFTPSPSPKEEEGSEVTSSASRSVPRRSIAVVDTDKEIEKIQYESQSQLKYILNASLPLLNVLPLPVIGAQCYRVNLPVEEGSKETEVRTFLESNYHSNLIRECQTNYRPDKKDDTASLRALVAHLPHEVRLSVYDRNRFPADYLNLPLKIGRHVDDANSLRSALWGGCKPFYLRACCYRLLEYFESASSLPSMSASTNVGFDLSTPMRGARAVSVSGVSPLQASASGSNFASNPVDRSPLTGSLASLPSPGNLVPNNSGGGNETVLFLRYDRILTDLAQRRRKYENYVRQYWTDAFYQPKTEHTGVNPDDSMNTFSAIDNQNLNLNLVPHEREI</sequence>
<accession>A0A7G2CR85</accession>
<feature type="compositionally biased region" description="Basic and acidic residues" evidence="1">
    <location>
        <begin position="99"/>
        <end position="118"/>
    </location>
</feature>
<feature type="region of interest" description="Disordered" evidence="1">
    <location>
        <begin position="85"/>
        <end position="186"/>
    </location>
</feature>
<reference evidence="2 3" key="1">
    <citation type="submission" date="2020-08" db="EMBL/GenBank/DDBJ databases">
        <authorList>
            <person name="Newling K."/>
            <person name="Davey J."/>
            <person name="Forrester S."/>
        </authorList>
    </citation>
    <scope>NUCLEOTIDE SEQUENCE [LARGE SCALE GENOMIC DNA]</scope>
    <source>
        <strain evidence="3">Crithidia deanei Carvalho (ATCC PRA-265)</strain>
    </source>
</reference>
<dbReference type="AlphaFoldDB" id="A0A7G2CR85"/>
<dbReference type="Proteomes" id="UP000515908">
    <property type="component" value="Chromosome 21"/>
</dbReference>
<organism evidence="2 3">
    <name type="scientific">Angomonas deanei</name>
    <dbReference type="NCBI Taxonomy" id="59799"/>
    <lineage>
        <taxon>Eukaryota</taxon>
        <taxon>Discoba</taxon>
        <taxon>Euglenozoa</taxon>
        <taxon>Kinetoplastea</taxon>
        <taxon>Metakinetoplastina</taxon>
        <taxon>Trypanosomatida</taxon>
        <taxon>Trypanosomatidae</taxon>
        <taxon>Strigomonadinae</taxon>
        <taxon>Angomonas</taxon>
    </lineage>
</organism>
<protein>
    <submittedName>
        <fullName evidence="2">Uncharacterized protein</fullName>
    </submittedName>
</protein>
<feature type="compositionally biased region" description="Polar residues" evidence="1">
    <location>
        <begin position="85"/>
        <end position="95"/>
    </location>
</feature>